<sequence>MGIDARGGIAIVQIIFYIPILVASVIITLRHGFTKRAGWIMLLVLALIRIIGGAIHIASENNPSNDNLRITYSILEGAGLSPLLVATIGFLTTIAEHAFNENPLMEKGLRILGVMAIVGIVLIIVGGTQTASADGDISKLNQAMTLRHAGSIIFVVLFVLLVLVHLFFWANRRTILEHRRKLLIGISCALPFLGVRVIYGILSSYAPLIPTEKGGLSQFSLSTGSWGIYLGMSVLMEFAAVLIYTFVGITTPLQRDNQALGSSGSSPQTQQWEDSQQYPTHNESGYQYPPYRSS</sequence>
<gene>
    <name evidence="4" type="ORF">QCA50_014995</name>
</gene>
<feature type="transmembrane region" description="Helical" evidence="2">
    <location>
        <begin position="39"/>
        <end position="59"/>
    </location>
</feature>
<evidence type="ECO:0000256" key="2">
    <source>
        <dbReference type="SAM" id="Phobius"/>
    </source>
</evidence>
<evidence type="ECO:0000259" key="3">
    <source>
        <dbReference type="Pfam" id="PF24800"/>
    </source>
</evidence>
<feature type="transmembrane region" description="Helical" evidence="2">
    <location>
        <begin position="79"/>
        <end position="99"/>
    </location>
</feature>
<feature type="transmembrane region" description="Helical" evidence="2">
    <location>
        <begin position="182"/>
        <end position="206"/>
    </location>
</feature>
<dbReference type="EMBL" id="JASBNA010000038">
    <property type="protein sequence ID" value="KAK7682031.1"/>
    <property type="molecule type" value="Genomic_DNA"/>
</dbReference>
<feature type="transmembrane region" description="Helical" evidence="2">
    <location>
        <begin position="6"/>
        <end position="27"/>
    </location>
</feature>
<comment type="caution">
    <text evidence="4">The sequence shown here is derived from an EMBL/GenBank/DDBJ whole genome shotgun (WGS) entry which is preliminary data.</text>
</comment>
<dbReference type="InterPro" id="IPR056119">
    <property type="entry name" value="DUF7702"/>
</dbReference>
<organism evidence="4 5">
    <name type="scientific">Cerrena zonata</name>
    <dbReference type="NCBI Taxonomy" id="2478898"/>
    <lineage>
        <taxon>Eukaryota</taxon>
        <taxon>Fungi</taxon>
        <taxon>Dikarya</taxon>
        <taxon>Basidiomycota</taxon>
        <taxon>Agaricomycotina</taxon>
        <taxon>Agaricomycetes</taxon>
        <taxon>Polyporales</taxon>
        <taxon>Cerrenaceae</taxon>
        <taxon>Cerrena</taxon>
    </lineage>
</organism>
<dbReference type="AlphaFoldDB" id="A0AAW0FMI4"/>
<keyword evidence="2" id="KW-0812">Transmembrane</keyword>
<feature type="domain" description="DUF7702" evidence="3">
    <location>
        <begin position="3"/>
        <end position="251"/>
    </location>
</feature>
<keyword evidence="2" id="KW-1133">Transmembrane helix</keyword>
<accession>A0AAW0FMI4</accession>
<name>A0AAW0FMI4_9APHY</name>
<feature type="compositionally biased region" description="Polar residues" evidence="1">
    <location>
        <begin position="258"/>
        <end position="285"/>
    </location>
</feature>
<keyword evidence="5" id="KW-1185">Reference proteome</keyword>
<feature type="transmembrane region" description="Helical" evidence="2">
    <location>
        <begin position="111"/>
        <end position="131"/>
    </location>
</feature>
<evidence type="ECO:0000256" key="1">
    <source>
        <dbReference type="SAM" id="MobiDB-lite"/>
    </source>
</evidence>
<feature type="region of interest" description="Disordered" evidence="1">
    <location>
        <begin position="258"/>
        <end position="294"/>
    </location>
</feature>
<proteinExistence type="predicted"/>
<protein>
    <recommendedName>
        <fullName evidence="3">DUF7702 domain-containing protein</fullName>
    </recommendedName>
</protein>
<keyword evidence="2" id="KW-0472">Membrane</keyword>
<evidence type="ECO:0000313" key="5">
    <source>
        <dbReference type="Proteomes" id="UP001385951"/>
    </source>
</evidence>
<evidence type="ECO:0000313" key="4">
    <source>
        <dbReference type="EMBL" id="KAK7682031.1"/>
    </source>
</evidence>
<dbReference type="Pfam" id="PF24800">
    <property type="entry name" value="DUF7702"/>
    <property type="match status" value="1"/>
</dbReference>
<dbReference type="Proteomes" id="UP001385951">
    <property type="component" value="Unassembled WGS sequence"/>
</dbReference>
<reference evidence="4 5" key="1">
    <citation type="submission" date="2022-09" db="EMBL/GenBank/DDBJ databases">
        <authorList>
            <person name="Palmer J.M."/>
        </authorList>
    </citation>
    <scope>NUCLEOTIDE SEQUENCE [LARGE SCALE GENOMIC DNA]</scope>
    <source>
        <strain evidence="4 5">DSM 7382</strain>
    </source>
</reference>
<dbReference type="PANTHER" id="PTHR42109">
    <property type="entry name" value="UNPLACED GENOMIC SCAFFOLD UM_SCAF_CONTIG_1.265, WHOLE GENOME SHOTGUN SEQUENCE"/>
    <property type="match status" value="1"/>
</dbReference>
<feature type="transmembrane region" description="Helical" evidence="2">
    <location>
        <begin position="151"/>
        <end position="170"/>
    </location>
</feature>
<feature type="transmembrane region" description="Helical" evidence="2">
    <location>
        <begin position="226"/>
        <end position="247"/>
    </location>
</feature>
<dbReference type="PANTHER" id="PTHR42109:SF2">
    <property type="entry name" value="INTEGRAL MEMBRANE PROTEIN"/>
    <property type="match status" value="1"/>
</dbReference>